<protein>
    <submittedName>
        <fullName evidence="2">Uncharacterized protein</fullName>
    </submittedName>
</protein>
<gene>
    <name evidence="2" type="ORF">MPOL1434_LOCUS934</name>
</gene>
<reference evidence="2" key="1">
    <citation type="submission" date="2021-01" db="EMBL/GenBank/DDBJ databases">
        <authorList>
            <person name="Corre E."/>
            <person name="Pelletier E."/>
            <person name="Niang G."/>
            <person name="Scheremetjew M."/>
            <person name="Finn R."/>
            <person name="Kale V."/>
            <person name="Holt S."/>
            <person name="Cochrane G."/>
            <person name="Meng A."/>
            <person name="Brown T."/>
            <person name="Cohen L."/>
        </authorList>
    </citation>
    <scope>NUCLEOTIDE SEQUENCE</scope>
    <source>
        <strain evidence="2">CCMP3303</strain>
    </source>
</reference>
<feature type="region of interest" description="Disordered" evidence="1">
    <location>
        <begin position="110"/>
        <end position="146"/>
    </location>
</feature>
<proteinExistence type="predicted"/>
<sequence>MTTKNIYLLNACVPYLLPVQNIYADAKHRGVRFGGPMETADVMTMRSGKAIGAVWDRIRDAEHLLTAEEVRLAIRGEFEESGAEATYWYNYEEDEEAYRLNAPSDVEESDLIVNGSGGENGTGRDGSANVGDVGHSSDATDYSLPGEYLRQVDEGTLID</sequence>
<organism evidence="2">
    <name type="scientific">Minutocellus polymorphus</name>
    <dbReference type="NCBI Taxonomy" id="265543"/>
    <lineage>
        <taxon>Eukaryota</taxon>
        <taxon>Sar</taxon>
        <taxon>Stramenopiles</taxon>
        <taxon>Ochrophyta</taxon>
        <taxon>Bacillariophyta</taxon>
        <taxon>Mediophyceae</taxon>
        <taxon>Cymatosirophycidae</taxon>
        <taxon>Cymatosirales</taxon>
        <taxon>Cymatosiraceae</taxon>
        <taxon>Minutocellus</taxon>
    </lineage>
</organism>
<dbReference type="AlphaFoldDB" id="A0A6U0IGV5"/>
<evidence type="ECO:0000256" key="1">
    <source>
        <dbReference type="SAM" id="MobiDB-lite"/>
    </source>
</evidence>
<accession>A0A6U0IGV5</accession>
<name>A0A6U0IGV5_9STRA</name>
<evidence type="ECO:0000313" key="2">
    <source>
        <dbReference type="EMBL" id="CAD8360408.1"/>
    </source>
</evidence>
<dbReference type="EMBL" id="HBEJ01001580">
    <property type="protein sequence ID" value="CAD8360408.1"/>
    <property type="molecule type" value="Transcribed_RNA"/>
</dbReference>
<feature type="compositionally biased region" description="Gly residues" evidence="1">
    <location>
        <begin position="115"/>
        <end position="124"/>
    </location>
</feature>